<keyword evidence="4" id="KW-0325">Glycoprotein</keyword>
<evidence type="ECO:0000313" key="12">
    <source>
        <dbReference type="Proteomes" id="UP000525652"/>
    </source>
</evidence>
<comment type="similarity">
    <text evidence="1 9">Belongs to the glycosyl hydrolase 28 family.</text>
</comment>
<keyword evidence="6 9" id="KW-0326">Glycosidase</keyword>
<evidence type="ECO:0000256" key="8">
    <source>
        <dbReference type="ARBA" id="ARBA00037278"/>
    </source>
</evidence>
<gene>
    <name evidence="11" type="ORF">H5P30_08470</name>
</gene>
<dbReference type="Proteomes" id="UP000525652">
    <property type="component" value="Unassembled WGS sequence"/>
</dbReference>
<protein>
    <submittedName>
        <fullName evidence="11">DNRLRE domain-containing protein</fullName>
    </submittedName>
</protein>
<dbReference type="EMBL" id="JACHVA010000076">
    <property type="protein sequence ID" value="MBC2601810.1"/>
    <property type="molecule type" value="Genomic_DNA"/>
</dbReference>
<dbReference type="NCBIfam" id="NF033679">
    <property type="entry name" value="DNRLRE_dom"/>
    <property type="match status" value="1"/>
</dbReference>
<dbReference type="RefSeq" id="WP_185692516.1">
    <property type="nucleotide sequence ID" value="NZ_JACHVA010000076.1"/>
</dbReference>
<evidence type="ECO:0000256" key="1">
    <source>
        <dbReference type="ARBA" id="ARBA00008834"/>
    </source>
</evidence>
<keyword evidence="7" id="KW-0624">Polysaccharide degradation</keyword>
<reference evidence="11 12" key="1">
    <citation type="submission" date="2020-07" db="EMBL/GenBank/DDBJ databases">
        <authorList>
            <person name="Feng X."/>
        </authorList>
    </citation>
    <scope>NUCLEOTIDE SEQUENCE [LARGE SCALE GENOMIC DNA]</scope>
    <source>
        <strain evidence="11 12">JCM14086</strain>
    </source>
</reference>
<dbReference type="Gene3D" id="2.160.20.10">
    <property type="entry name" value="Single-stranded right-handed beta-helix, Pectin lyase-like"/>
    <property type="match status" value="1"/>
</dbReference>
<dbReference type="PANTHER" id="PTHR31736:SF9">
    <property type="entry name" value="ENDO-XYLOGALACTURONAN HYDROLASE A-RELATED"/>
    <property type="match status" value="1"/>
</dbReference>
<evidence type="ECO:0000313" key="11">
    <source>
        <dbReference type="EMBL" id="MBC2601810.1"/>
    </source>
</evidence>
<keyword evidence="12" id="KW-1185">Reference proteome</keyword>
<evidence type="ECO:0000256" key="2">
    <source>
        <dbReference type="ARBA" id="ARBA00022737"/>
    </source>
</evidence>
<evidence type="ECO:0000256" key="9">
    <source>
        <dbReference type="RuleBase" id="RU361169"/>
    </source>
</evidence>
<dbReference type="GO" id="GO:0004650">
    <property type="term" value="F:polygalacturonase activity"/>
    <property type="evidence" value="ECO:0007669"/>
    <property type="project" value="InterPro"/>
</dbReference>
<organism evidence="11 12">
    <name type="scientific">Puniceicoccus vermicola</name>
    <dbReference type="NCBI Taxonomy" id="388746"/>
    <lineage>
        <taxon>Bacteria</taxon>
        <taxon>Pseudomonadati</taxon>
        <taxon>Verrucomicrobiota</taxon>
        <taxon>Opitutia</taxon>
        <taxon>Puniceicoccales</taxon>
        <taxon>Puniceicoccaceae</taxon>
        <taxon>Puniceicoccus</taxon>
    </lineage>
</organism>
<sequence length="943" mass="104295">MGPLSRARKARAGRRTVSLGKRILLALTVLGLHPTLEGDTLILPASSDGFIRESQDATETKNLTNWTWLLGETRTVNDRLHGLLAFDLSNPVLDNATINKATLELSIANRDTSGGGSVSNLESIQLHPLVTDFDEGEVTWYQRTEGIFWNQAGGDYNPEIAKTQVDPARVNAGDKITFSSTDLTTTVRNSTGKTFSLLTRLGTYNGSRSILRIASRHGDNPPILSIDYTPGPPVDTSPATPLPGHPERPASPRYSVMADHQSVPVKAERYDFDVALFTLDEGPAEVEISVADGFSGYTLKPSRHNLTVNRSGQELRFTLDSPLKLVLQIPGRTPLAIIATPPVIDPPLPGDPKVVYFGAGTTNAGVVKPQSGETLYFAPGSLVKGRIEIKGVENVRVIGDGFLETEGYAVHADRTHGILVEDSNNILIEGISIRNYHTWWQTLTLNSTEVTFAHLNIFGKGPNTDGVDIDAVKDFVVRDTFIRGEDDGLGWHSLDAETNGEMITERVLAENIVIWNSWLGNGVRIGASMEAQLWRDITLRNLDILYHAGSGLYSDYSDWAWMEDLTFENINIEREKSPINLRILETHYSNKTGFLQQRGFINRLLFKNVTMNGGTIRLEGAGPANRIDHVRFNNCSNMGLPLTSLDQLEFNEYVTDIQFNTPLPQTFEVDPGIFKAEDLDSQTNQRPQFITENPESTQGRHRVFRATSLGDYIEHFVDLPEEENYHLKVTLYCTPNSGIARLSVNGTTVGQEIDAYSPEPGYSEFDLGTISIPAGPSSLRLTVTGKHAASSGYDLEIDRFKILSRLQSWRDYHFKTTANRGEAANGYDYDEDGVANLLEFATHHSPTQPSPPPLLTFFNPETQGLGFQFTRLSPAPVNYACQASEDLREWHTISSLSRGSDNWNGPAFVKETKIDDLTKRVTIEDSLSQNSATLFLRLQVSSN</sequence>
<feature type="region of interest" description="Disordered" evidence="10">
    <location>
        <begin position="227"/>
        <end position="250"/>
    </location>
</feature>
<dbReference type="AlphaFoldDB" id="A0A7X1AXG5"/>
<evidence type="ECO:0000256" key="4">
    <source>
        <dbReference type="ARBA" id="ARBA00023180"/>
    </source>
</evidence>
<dbReference type="InterPro" id="IPR012334">
    <property type="entry name" value="Pectin_lyas_fold"/>
</dbReference>
<dbReference type="InterPro" id="IPR000743">
    <property type="entry name" value="Glyco_hydro_28"/>
</dbReference>
<keyword evidence="5" id="KW-0119">Carbohydrate metabolism</keyword>
<dbReference type="GO" id="GO:0000272">
    <property type="term" value="P:polysaccharide catabolic process"/>
    <property type="evidence" value="ECO:0007669"/>
    <property type="project" value="UniProtKB-KW"/>
</dbReference>
<keyword evidence="3 9" id="KW-0378">Hydrolase</keyword>
<dbReference type="InterPro" id="IPR011050">
    <property type="entry name" value="Pectin_lyase_fold/virulence"/>
</dbReference>
<keyword evidence="2" id="KW-0677">Repeat</keyword>
<comment type="caution">
    <text evidence="11">The sequence shown here is derived from an EMBL/GenBank/DDBJ whole genome shotgun (WGS) entry which is preliminary data.</text>
</comment>
<accession>A0A7X1AXG5</accession>
<evidence type="ECO:0000256" key="7">
    <source>
        <dbReference type="ARBA" id="ARBA00023326"/>
    </source>
</evidence>
<evidence type="ECO:0000256" key="3">
    <source>
        <dbReference type="ARBA" id="ARBA00022801"/>
    </source>
</evidence>
<dbReference type="Pfam" id="PF00295">
    <property type="entry name" value="Glyco_hydro_28"/>
    <property type="match status" value="1"/>
</dbReference>
<dbReference type="PANTHER" id="PTHR31736">
    <property type="match status" value="1"/>
</dbReference>
<dbReference type="SUPFAM" id="SSF51126">
    <property type="entry name" value="Pectin lyase-like"/>
    <property type="match status" value="1"/>
</dbReference>
<evidence type="ECO:0000256" key="6">
    <source>
        <dbReference type="ARBA" id="ARBA00023295"/>
    </source>
</evidence>
<evidence type="ECO:0000256" key="5">
    <source>
        <dbReference type="ARBA" id="ARBA00023277"/>
    </source>
</evidence>
<dbReference type="Gene3D" id="2.60.120.260">
    <property type="entry name" value="Galactose-binding domain-like"/>
    <property type="match status" value="1"/>
</dbReference>
<evidence type="ECO:0000256" key="10">
    <source>
        <dbReference type="SAM" id="MobiDB-lite"/>
    </source>
</evidence>
<name>A0A7X1AXG5_9BACT</name>
<feature type="compositionally biased region" description="Pro residues" evidence="10">
    <location>
        <begin position="230"/>
        <end position="244"/>
    </location>
</feature>
<comment type="function">
    <text evidence="8">Pectinolytic enzyme involved in the degradation of xylogalacturonan (xga), a galacturonan backbone heavily substituted with xylose, and which is one important component of the hairy regions of pectin. Activity requires a galacturonic acid backbone substituted with xylose.</text>
</comment>
<proteinExistence type="inferred from homology"/>